<reference evidence="2" key="1">
    <citation type="journal article" date="2023" name="G3 (Bethesda)">
        <title>A reference genome for the long-term kleptoplast-retaining sea slug Elysia crispata morphotype clarki.</title>
        <authorList>
            <person name="Eastman K.E."/>
            <person name="Pendleton A.L."/>
            <person name="Shaikh M.A."/>
            <person name="Suttiyut T."/>
            <person name="Ogas R."/>
            <person name="Tomko P."/>
            <person name="Gavelis G."/>
            <person name="Widhalm J.R."/>
            <person name="Wisecaver J.H."/>
        </authorList>
    </citation>
    <scope>NUCLEOTIDE SEQUENCE</scope>
    <source>
        <strain evidence="2">ECLA1</strain>
    </source>
</reference>
<organism evidence="2 3">
    <name type="scientific">Elysia crispata</name>
    <name type="common">lettuce slug</name>
    <dbReference type="NCBI Taxonomy" id="231223"/>
    <lineage>
        <taxon>Eukaryota</taxon>
        <taxon>Metazoa</taxon>
        <taxon>Spiralia</taxon>
        <taxon>Lophotrochozoa</taxon>
        <taxon>Mollusca</taxon>
        <taxon>Gastropoda</taxon>
        <taxon>Heterobranchia</taxon>
        <taxon>Euthyneura</taxon>
        <taxon>Panpulmonata</taxon>
        <taxon>Sacoglossa</taxon>
        <taxon>Placobranchoidea</taxon>
        <taxon>Plakobranchidae</taxon>
        <taxon>Elysia</taxon>
    </lineage>
</organism>
<dbReference type="AlphaFoldDB" id="A0AAE0XSL6"/>
<comment type="caution">
    <text evidence="2">The sequence shown here is derived from an EMBL/GenBank/DDBJ whole genome shotgun (WGS) entry which is preliminary data.</text>
</comment>
<sequence length="66" mass="7300">MERTSEIGTSASPQKTLGLHEDSQTDLKPPLCCCLCHPSNRALDLRLTCALGRDLHTLLCGIYQHH</sequence>
<evidence type="ECO:0000256" key="1">
    <source>
        <dbReference type="SAM" id="MobiDB-lite"/>
    </source>
</evidence>
<name>A0AAE0XSL6_9GAST</name>
<feature type="compositionally biased region" description="Polar residues" evidence="1">
    <location>
        <begin position="1"/>
        <end position="15"/>
    </location>
</feature>
<dbReference type="EMBL" id="JAWDGP010007719">
    <property type="protein sequence ID" value="KAK3707408.1"/>
    <property type="molecule type" value="Genomic_DNA"/>
</dbReference>
<proteinExistence type="predicted"/>
<accession>A0AAE0XSL6</accession>
<keyword evidence="3" id="KW-1185">Reference proteome</keyword>
<protein>
    <submittedName>
        <fullName evidence="2">Uncharacterized protein</fullName>
    </submittedName>
</protein>
<evidence type="ECO:0000313" key="3">
    <source>
        <dbReference type="Proteomes" id="UP001283361"/>
    </source>
</evidence>
<gene>
    <name evidence="2" type="ORF">RRG08_034465</name>
</gene>
<feature type="region of interest" description="Disordered" evidence="1">
    <location>
        <begin position="1"/>
        <end position="26"/>
    </location>
</feature>
<evidence type="ECO:0000313" key="2">
    <source>
        <dbReference type="EMBL" id="KAK3707408.1"/>
    </source>
</evidence>
<dbReference type="Proteomes" id="UP001283361">
    <property type="component" value="Unassembled WGS sequence"/>
</dbReference>